<dbReference type="EC" id="3.1.13.3" evidence="3"/>
<feature type="domain" description="DDH" evidence="1">
    <location>
        <begin position="19"/>
        <end position="161"/>
    </location>
</feature>
<dbReference type="InterPro" id="IPR003156">
    <property type="entry name" value="DHHA1_dom"/>
</dbReference>
<comment type="caution">
    <text evidence="3">The sequence shown here is derived from an EMBL/GenBank/DDBJ whole genome shotgun (WGS) entry which is preliminary data.</text>
</comment>
<dbReference type="PANTHER" id="PTHR47618">
    <property type="entry name" value="BIFUNCTIONAL OLIGORIBONUCLEASE AND PAP PHOSPHATASE NRNA"/>
    <property type="match status" value="1"/>
</dbReference>
<dbReference type="SUPFAM" id="SSF64182">
    <property type="entry name" value="DHH phosphoesterases"/>
    <property type="match status" value="1"/>
</dbReference>
<dbReference type="Gene3D" id="3.90.1640.10">
    <property type="entry name" value="inorganic pyrophosphatase (n-terminal core)"/>
    <property type="match status" value="1"/>
</dbReference>
<sequence>MKNKNQFEVLGRKIIESKKIIIFHHTRPDGDCLGAAFGLQSLLKTNFPKKEILVFGNAHGHFPFLNFDFADHRVIQDFSDYLAIIVDVNNPERIELSEILLNYQFAAMIRFDHHNHASSLPLFAELDDPNYASCCELLVDFALTMNWVINARTATLFYLGIFTDTGGMTFPSVKTKTMEAVLTCWQQGADKDLIHSELKKRSLQELKIQSEILNNFKTKGGVIYYYMDLATQKKLGIDSPLLANFPNMLGNIEHYPIWIYFTQEQENAIRTEFRSKGYDVKKLATTWKGGGHVNASGCLLDHPDKIALVVEDAAKILQEK</sequence>
<evidence type="ECO:0000313" key="4">
    <source>
        <dbReference type="Proteomes" id="UP001240643"/>
    </source>
</evidence>
<dbReference type="InterPro" id="IPR001667">
    <property type="entry name" value="DDH_dom"/>
</dbReference>
<proteinExistence type="predicted"/>
<evidence type="ECO:0000259" key="1">
    <source>
        <dbReference type="Pfam" id="PF01368"/>
    </source>
</evidence>
<dbReference type="InterPro" id="IPR038763">
    <property type="entry name" value="DHH_sf"/>
</dbReference>
<dbReference type="RefSeq" id="WP_256547501.1">
    <property type="nucleotide sequence ID" value="NZ_CP101809.1"/>
</dbReference>
<dbReference type="PANTHER" id="PTHR47618:SF1">
    <property type="entry name" value="BIFUNCTIONAL OLIGORIBONUCLEASE AND PAP PHOSPHATASE NRNA"/>
    <property type="match status" value="1"/>
</dbReference>
<keyword evidence="4" id="KW-1185">Reference proteome</keyword>
<dbReference type="Proteomes" id="UP001240643">
    <property type="component" value="Unassembled WGS sequence"/>
</dbReference>
<protein>
    <submittedName>
        <fullName evidence="3">Phosphoesterase RecJ-like protein</fullName>
        <ecNumber evidence="3">3.1.13.3</ecNumber>
        <ecNumber evidence="3">3.1.3.7</ecNumber>
    </submittedName>
</protein>
<gene>
    <name evidence="3" type="ORF">J2Z62_000239</name>
</gene>
<feature type="domain" description="DHHA1" evidence="2">
    <location>
        <begin position="222"/>
        <end position="318"/>
    </location>
</feature>
<dbReference type="InterPro" id="IPR051319">
    <property type="entry name" value="Oligoribo/pAp-PDE_c-di-AMP_PDE"/>
</dbReference>
<dbReference type="Pfam" id="PF02272">
    <property type="entry name" value="DHHA1"/>
    <property type="match status" value="1"/>
</dbReference>
<keyword evidence="3" id="KW-0378">Hydrolase</keyword>
<reference evidence="3" key="1">
    <citation type="submission" date="2023-07" db="EMBL/GenBank/DDBJ databases">
        <title>Genomic Encyclopedia of Type Strains, Phase IV (KMG-IV): sequencing the most valuable type-strain genomes for metagenomic binning, comparative biology and taxonomic classification.</title>
        <authorList>
            <person name="Goeker M."/>
        </authorList>
    </citation>
    <scope>NUCLEOTIDE SEQUENCE [LARGE SCALE GENOMIC DNA]</scope>
    <source>
        <strain evidence="3">DSM 21204</strain>
    </source>
</reference>
<dbReference type="EC" id="3.1.3.7" evidence="3"/>
<evidence type="ECO:0000259" key="2">
    <source>
        <dbReference type="Pfam" id="PF02272"/>
    </source>
</evidence>
<dbReference type="EMBL" id="JAUSWO010000001">
    <property type="protein sequence ID" value="MDQ0513801.1"/>
    <property type="molecule type" value="Genomic_DNA"/>
</dbReference>
<dbReference type="GO" id="GO:0008441">
    <property type="term" value="F:3'(2'),5'-bisphosphate nucleotidase activity"/>
    <property type="evidence" value="ECO:0007669"/>
    <property type="project" value="UniProtKB-EC"/>
</dbReference>
<dbReference type="Pfam" id="PF01368">
    <property type="entry name" value="DHH"/>
    <property type="match status" value="1"/>
</dbReference>
<dbReference type="Gene3D" id="3.10.310.30">
    <property type="match status" value="1"/>
</dbReference>
<accession>A0ABU0LYL5</accession>
<dbReference type="GO" id="GO:0016746">
    <property type="term" value="F:acyltransferase activity"/>
    <property type="evidence" value="ECO:0007669"/>
    <property type="project" value="UniProtKB-KW"/>
</dbReference>
<name>A0ABU0LYL5_9BACT</name>
<evidence type="ECO:0000313" key="3">
    <source>
        <dbReference type="EMBL" id="MDQ0513801.1"/>
    </source>
</evidence>
<organism evidence="3 4">
    <name type="scientific">Mycoplasmoides fastidiosum</name>
    <dbReference type="NCBI Taxonomy" id="92758"/>
    <lineage>
        <taxon>Bacteria</taxon>
        <taxon>Bacillati</taxon>
        <taxon>Mycoplasmatota</taxon>
        <taxon>Mycoplasmoidales</taxon>
        <taxon>Mycoplasmoidaceae</taxon>
        <taxon>Mycoplasmoides</taxon>
    </lineage>
</organism>